<accession>A0A558HG15</accession>
<keyword evidence="2" id="KW-1185">Reference proteome</keyword>
<dbReference type="Proteomes" id="UP000319941">
    <property type="component" value="Unassembled WGS sequence"/>
</dbReference>
<comment type="caution">
    <text evidence="1">The sequence shown here is derived from an EMBL/GenBank/DDBJ whole genome shotgun (WGS) entry which is preliminary data.</text>
</comment>
<dbReference type="OrthoDB" id="6119938at2"/>
<sequence>MADISALKEAYHWNITRIADAFNLHRDTVRKRLRAAGVVPAGQRGGASVYALADVGPALYSDMIGASGMDPDDLPPQDRKAWYQSETERVKLEQQLRLLVPVEDAHREMSRLAKAVASGLDSLADMLERDAGLAPESIQLVEQVTDALREQMYQAVIADDGESDDD</sequence>
<gene>
    <name evidence="1" type="ORF">FQP86_14875</name>
</gene>
<evidence type="ECO:0000313" key="1">
    <source>
        <dbReference type="EMBL" id="TVU68072.1"/>
    </source>
</evidence>
<protein>
    <submittedName>
        <fullName evidence="1">DUF1441 family protein</fullName>
    </submittedName>
</protein>
<proteinExistence type="predicted"/>
<dbReference type="InterPro" id="IPR009901">
    <property type="entry name" value="Phage_VT1-Sakai_H0025"/>
</dbReference>
<dbReference type="AlphaFoldDB" id="A0A558HG15"/>
<name>A0A558HG15_9GAMM</name>
<dbReference type="EMBL" id="VNFH01000011">
    <property type="protein sequence ID" value="TVU68072.1"/>
    <property type="molecule type" value="Genomic_DNA"/>
</dbReference>
<evidence type="ECO:0000313" key="2">
    <source>
        <dbReference type="Proteomes" id="UP000319941"/>
    </source>
</evidence>
<reference evidence="1 2" key="1">
    <citation type="submission" date="2019-07" db="EMBL/GenBank/DDBJ databases">
        <title>Diversity of Bacteria from Kongsfjorden, Arctic.</title>
        <authorList>
            <person name="Yu Y."/>
        </authorList>
    </citation>
    <scope>NUCLEOTIDE SEQUENCE [LARGE SCALE GENOMIC DNA]</scope>
    <source>
        <strain evidence="1 2">SM1923</strain>
    </source>
</reference>
<dbReference type="Pfam" id="PF07278">
    <property type="entry name" value="DUF1441"/>
    <property type="match status" value="1"/>
</dbReference>
<organism evidence="1 2">
    <name type="scientific">Cobetia crustatorum</name>
    <dbReference type="NCBI Taxonomy" id="553385"/>
    <lineage>
        <taxon>Bacteria</taxon>
        <taxon>Pseudomonadati</taxon>
        <taxon>Pseudomonadota</taxon>
        <taxon>Gammaproteobacteria</taxon>
        <taxon>Oceanospirillales</taxon>
        <taxon>Halomonadaceae</taxon>
        <taxon>Cobetia</taxon>
    </lineage>
</organism>
<dbReference type="RefSeq" id="WP_144727949.1">
    <property type="nucleotide sequence ID" value="NZ_CAWOWR010000013.1"/>
</dbReference>